<reference evidence="1" key="1">
    <citation type="submission" date="2016-04" db="EMBL/GenBank/DDBJ databases">
        <authorList>
            <person name="Evans L.H."/>
            <person name="Alamgir A."/>
            <person name="Owens N."/>
            <person name="Weber N.D."/>
            <person name="Virtaneva K."/>
            <person name="Barbian K."/>
            <person name="Babar A."/>
            <person name="Rosenke K."/>
        </authorList>
    </citation>
    <scope>NUCLEOTIDE SEQUENCE</scope>
    <source>
        <strain evidence="1">86</strain>
    </source>
</reference>
<evidence type="ECO:0000313" key="1">
    <source>
        <dbReference type="EMBL" id="SBW11820.1"/>
    </source>
</evidence>
<organism evidence="1">
    <name type="scientific">uncultured Eubacteriales bacterium</name>
    <dbReference type="NCBI Taxonomy" id="172733"/>
    <lineage>
        <taxon>Bacteria</taxon>
        <taxon>Bacillati</taxon>
        <taxon>Bacillota</taxon>
        <taxon>Clostridia</taxon>
        <taxon>Eubacteriales</taxon>
        <taxon>environmental samples</taxon>
    </lineage>
</organism>
<dbReference type="AlphaFoldDB" id="A0A212KJF7"/>
<name>A0A212KJF7_9FIRM</name>
<accession>A0A212KJF7</accession>
<protein>
    <submittedName>
        <fullName evidence="1">Uncharacterized protein</fullName>
    </submittedName>
</protein>
<proteinExistence type="predicted"/>
<sequence length="55" mass="6199">MHQPIKNAFSAGQLFSFFYALSIGILKERVYNGVLWDLKLPYGGKKACLESSLTF</sequence>
<gene>
    <name evidence="1" type="ORF">KL86CLO1_13401</name>
</gene>
<dbReference type="EMBL" id="FLUN01000001">
    <property type="protein sequence ID" value="SBW11820.1"/>
    <property type="molecule type" value="Genomic_DNA"/>
</dbReference>